<reference evidence="2 3" key="1">
    <citation type="submission" date="2019-09" db="EMBL/GenBank/DDBJ databases">
        <title>Genome Sequences of Streptomyces kaniharaensis ATCC 21070.</title>
        <authorList>
            <person name="Zhu W."/>
            <person name="De Crecy-Lagard V."/>
            <person name="Richards N.G."/>
        </authorList>
    </citation>
    <scope>NUCLEOTIDE SEQUENCE [LARGE SCALE GENOMIC DNA]</scope>
    <source>
        <strain evidence="2 3">SF-557</strain>
    </source>
</reference>
<comment type="caution">
    <text evidence="2">The sequence shown here is derived from an EMBL/GenBank/DDBJ whole genome shotgun (WGS) entry which is preliminary data.</text>
</comment>
<proteinExistence type="predicted"/>
<keyword evidence="1" id="KW-1133">Transmembrane helix</keyword>
<dbReference type="Proteomes" id="UP000450000">
    <property type="component" value="Unassembled WGS sequence"/>
</dbReference>
<dbReference type="OrthoDB" id="3463587at2"/>
<evidence type="ECO:0000313" key="2">
    <source>
        <dbReference type="EMBL" id="MQS16270.1"/>
    </source>
</evidence>
<keyword evidence="1" id="KW-0812">Transmembrane</keyword>
<dbReference type="RefSeq" id="WP_153466995.1">
    <property type="nucleotide sequence ID" value="NZ_WBOF01000002.1"/>
</dbReference>
<accession>A0A6N7KXK9</accession>
<name>A0A6N7KXK9_9ACTN</name>
<organism evidence="2 3">
    <name type="scientific">Streptomyces kaniharaensis</name>
    <dbReference type="NCBI Taxonomy" id="212423"/>
    <lineage>
        <taxon>Bacteria</taxon>
        <taxon>Bacillati</taxon>
        <taxon>Actinomycetota</taxon>
        <taxon>Actinomycetes</taxon>
        <taxon>Kitasatosporales</taxon>
        <taxon>Streptomycetaceae</taxon>
        <taxon>Streptomyces</taxon>
    </lineage>
</organism>
<dbReference type="AlphaFoldDB" id="A0A6N7KXK9"/>
<keyword evidence="3" id="KW-1185">Reference proteome</keyword>
<feature type="transmembrane region" description="Helical" evidence="1">
    <location>
        <begin position="6"/>
        <end position="25"/>
    </location>
</feature>
<sequence>MSDAVLNVVIGLITSVVSGGSVWAWKRVSTARILHQKQALLGLRPGAPCVIILNSHWQMPTVTEHGDVYAIIELAMLAEESGCAFSLVAAEAPELNGDRTELSIGGLGSNRRNVEYLARHLPGVKVNQRGDFTVDGQRFLHKQGRTDHALVAKFTPPQSAQPVLMIMGQSAIANRAAVHLLKHDYKRLAKEVESLNRFCLMLRVDAADTYGYQAVEVATDLSAVAF</sequence>
<keyword evidence="1" id="KW-0472">Membrane</keyword>
<evidence type="ECO:0000313" key="3">
    <source>
        <dbReference type="Proteomes" id="UP000450000"/>
    </source>
</evidence>
<protein>
    <submittedName>
        <fullName evidence="2">Uncharacterized protein</fullName>
    </submittedName>
</protein>
<gene>
    <name evidence="2" type="ORF">F7Q99_29660</name>
</gene>
<dbReference type="EMBL" id="WBOF01000002">
    <property type="protein sequence ID" value="MQS16270.1"/>
    <property type="molecule type" value="Genomic_DNA"/>
</dbReference>
<evidence type="ECO:0000256" key="1">
    <source>
        <dbReference type="SAM" id="Phobius"/>
    </source>
</evidence>